<evidence type="ECO:0000313" key="4">
    <source>
        <dbReference type="Proteomes" id="UP001150879"/>
    </source>
</evidence>
<feature type="chain" id="PRO_5040969596" evidence="2">
    <location>
        <begin position="17"/>
        <end position="231"/>
    </location>
</feature>
<name>A0A9W9M1T7_9EURO</name>
<keyword evidence="1" id="KW-0812">Transmembrane</keyword>
<dbReference type="AlphaFoldDB" id="A0A9W9M1T7"/>
<comment type="caution">
    <text evidence="3">The sequence shown here is derived from an EMBL/GenBank/DDBJ whole genome shotgun (WGS) entry which is preliminary data.</text>
</comment>
<reference evidence="3" key="1">
    <citation type="submission" date="2022-11" db="EMBL/GenBank/DDBJ databases">
        <authorList>
            <person name="Petersen C."/>
        </authorList>
    </citation>
    <scope>NUCLEOTIDE SEQUENCE</scope>
    <source>
        <strain evidence="3">IBT 16849</strain>
    </source>
</reference>
<gene>
    <name evidence="3" type="ORF">N7472_010683</name>
</gene>
<reference evidence="3" key="2">
    <citation type="journal article" date="2023" name="IMA Fungus">
        <title>Comparative genomic study of the Penicillium genus elucidates a diverse pangenome and 15 lateral gene transfer events.</title>
        <authorList>
            <person name="Petersen C."/>
            <person name="Sorensen T."/>
            <person name="Nielsen M.R."/>
            <person name="Sondergaard T.E."/>
            <person name="Sorensen J.L."/>
            <person name="Fitzpatrick D.A."/>
            <person name="Frisvad J.C."/>
            <person name="Nielsen K.L."/>
        </authorList>
    </citation>
    <scope>NUCLEOTIDE SEQUENCE</scope>
    <source>
        <strain evidence="3">IBT 16849</strain>
    </source>
</reference>
<proteinExistence type="predicted"/>
<organism evidence="3 4">
    <name type="scientific">Penicillium cf. griseofulvum</name>
    <dbReference type="NCBI Taxonomy" id="2972120"/>
    <lineage>
        <taxon>Eukaryota</taxon>
        <taxon>Fungi</taxon>
        <taxon>Dikarya</taxon>
        <taxon>Ascomycota</taxon>
        <taxon>Pezizomycotina</taxon>
        <taxon>Eurotiomycetes</taxon>
        <taxon>Eurotiomycetidae</taxon>
        <taxon>Eurotiales</taxon>
        <taxon>Aspergillaceae</taxon>
        <taxon>Penicillium</taxon>
    </lineage>
</organism>
<evidence type="ECO:0000256" key="2">
    <source>
        <dbReference type="SAM" id="SignalP"/>
    </source>
</evidence>
<evidence type="ECO:0000313" key="3">
    <source>
        <dbReference type="EMBL" id="KAJ5185843.1"/>
    </source>
</evidence>
<keyword evidence="4" id="KW-1185">Reference proteome</keyword>
<keyword evidence="1" id="KW-1133">Transmembrane helix</keyword>
<accession>A0A9W9M1T7</accession>
<dbReference type="EMBL" id="JAPQKP010000006">
    <property type="protein sequence ID" value="KAJ5185843.1"/>
    <property type="molecule type" value="Genomic_DNA"/>
</dbReference>
<protein>
    <submittedName>
        <fullName evidence="3">Uncharacterized protein</fullName>
    </submittedName>
</protein>
<keyword evidence="2" id="KW-0732">Signal</keyword>
<feature type="signal peptide" evidence="2">
    <location>
        <begin position="1"/>
        <end position="16"/>
    </location>
</feature>
<keyword evidence="1" id="KW-0472">Membrane</keyword>
<sequence>MALSLAVFVIHQLSYAENVALAGQLSESIKIVNRCTPEALGPLNTFHPIIDTEILNIVHQLCEDSLVVTHPTTNSPACGLSTAERTGSPVFHTLWSYVLGVTLGRLIKRKSPLLKWVLYEAKWRAGVAPDIPPIHTGLLVYGADDVDGGVQKIHLDIWHSTRQHRAHIRKVCGRVIGHAAGRTWHGVDGQALNYIADHAQIGTLLGGAACVFTTLGIIYAVRRYHSIIAIK</sequence>
<dbReference type="Proteomes" id="UP001150879">
    <property type="component" value="Unassembled WGS sequence"/>
</dbReference>
<evidence type="ECO:0000256" key="1">
    <source>
        <dbReference type="SAM" id="Phobius"/>
    </source>
</evidence>
<feature type="transmembrane region" description="Helical" evidence="1">
    <location>
        <begin position="201"/>
        <end position="221"/>
    </location>
</feature>